<dbReference type="PANTHER" id="PTHR34387">
    <property type="entry name" value="SLR1258 PROTEIN"/>
    <property type="match status" value="1"/>
</dbReference>
<feature type="chain" id="PRO_5040929429" evidence="1">
    <location>
        <begin position="23"/>
        <end position="256"/>
    </location>
</feature>
<comment type="caution">
    <text evidence="2">The sequence shown here is derived from an EMBL/GenBank/DDBJ whole genome shotgun (WGS) entry which is preliminary data.</text>
</comment>
<dbReference type="GO" id="GO:0006974">
    <property type="term" value="P:DNA damage response"/>
    <property type="evidence" value="ECO:0007669"/>
    <property type="project" value="TreeGrafter"/>
</dbReference>
<evidence type="ECO:0000313" key="2">
    <source>
        <dbReference type="EMBL" id="MDG0809423.1"/>
    </source>
</evidence>
<dbReference type="AlphaFoldDB" id="A0A9X4KRW3"/>
<dbReference type="Gene3D" id="3.30.110.170">
    <property type="entry name" value="Protein of unknown function (DUF541), domain 1"/>
    <property type="match status" value="1"/>
</dbReference>
<sequence length="256" mass="26638">MGKRTVQVALLAVTMVAAGWFGATKLGADQAMAETTGAVQAASVQNAVTVGAEGTIKVEPDVAYLSFGVDARGKTAQEAQQASAAKFAAVEKTLYDTYKIDKKDVQTSNFGVQPEYNYTEKEGQVLKGYLATHSVRVAYRNLADIGKLLDAVSAAGANRIDGVQFGTEKQDQYELEALKKAMTNAGAKASVLATSASRTLGPVINIVQGNAASVPIVTATFDQVKAAASSAAGFSSSVQSGQIEISASVTVQYQLK</sequence>
<dbReference type="InterPro" id="IPR007497">
    <property type="entry name" value="SIMPL/DUF541"/>
</dbReference>
<dbReference type="RefSeq" id="WP_277530721.1">
    <property type="nucleotide sequence ID" value="NZ_JAPDIA010000003.1"/>
</dbReference>
<dbReference type="Gene3D" id="3.30.70.2970">
    <property type="entry name" value="Protein of unknown function (DUF541), domain 2"/>
    <property type="match status" value="1"/>
</dbReference>
<proteinExistence type="predicted"/>
<organism evidence="2 3">
    <name type="scientific">Cohnella rhizosphaerae</name>
    <dbReference type="NCBI Taxonomy" id="1457232"/>
    <lineage>
        <taxon>Bacteria</taxon>
        <taxon>Bacillati</taxon>
        <taxon>Bacillota</taxon>
        <taxon>Bacilli</taxon>
        <taxon>Bacillales</taxon>
        <taxon>Paenibacillaceae</taxon>
        <taxon>Cohnella</taxon>
    </lineage>
</organism>
<dbReference type="Proteomes" id="UP001153404">
    <property type="component" value="Unassembled WGS sequence"/>
</dbReference>
<name>A0A9X4KRW3_9BACL</name>
<dbReference type="InterPro" id="IPR052022">
    <property type="entry name" value="26kDa_periplasmic_antigen"/>
</dbReference>
<gene>
    <name evidence="2" type="ORF">OMP40_08675</name>
</gene>
<reference evidence="2" key="1">
    <citation type="submission" date="2022-10" db="EMBL/GenBank/DDBJ databases">
        <title>Comparative genomic analysis of Cohnella hashimotonis sp. nov., isolated from the International Space Station.</title>
        <authorList>
            <person name="Simpson A."/>
            <person name="Venkateswaran K."/>
        </authorList>
    </citation>
    <scope>NUCLEOTIDE SEQUENCE</scope>
    <source>
        <strain evidence="2">DSM 28161</strain>
    </source>
</reference>
<dbReference type="EMBL" id="JAPDIA010000003">
    <property type="protein sequence ID" value="MDG0809423.1"/>
    <property type="molecule type" value="Genomic_DNA"/>
</dbReference>
<evidence type="ECO:0000256" key="1">
    <source>
        <dbReference type="SAM" id="SignalP"/>
    </source>
</evidence>
<protein>
    <submittedName>
        <fullName evidence="2">SIMPL domain-containing protein</fullName>
    </submittedName>
</protein>
<dbReference type="PANTHER" id="PTHR34387:SF1">
    <property type="entry name" value="PERIPLASMIC IMMUNOGENIC PROTEIN"/>
    <property type="match status" value="1"/>
</dbReference>
<keyword evidence="3" id="KW-1185">Reference proteome</keyword>
<feature type="signal peptide" evidence="1">
    <location>
        <begin position="1"/>
        <end position="22"/>
    </location>
</feature>
<dbReference type="Pfam" id="PF04402">
    <property type="entry name" value="SIMPL"/>
    <property type="match status" value="1"/>
</dbReference>
<accession>A0A9X4KRW3</accession>
<evidence type="ECO:0000313" key="3">
    <source>
        <dbReference type="Proteomes" id="UP001153404"/>
    </source>
</evidence>
<keyword evidence="1" id="KW-0732">Signal</keyword>